<evidence type="ECO:0000256" key="3">
    <source>
        <dbReference type="PROSITE-ProRule" id="PRU00221"/>
    </source>
</evidence>
<reference evidence="4 5" key="1">
    <citation type="journal article" date="2017" name="BMC Genomics">
        <title>Whole-genome assembly of Babesia ovata and comparative genomics between closely related pathogens.</title>
        <authorList>
            <person name="Yamagishi J."/>
            <person name="Asada M."/>
            <person name="Hakimi H."/>
            <person name="Tanaka T.Q."/>
            <person name="Sugimoto C."/>
            <person name="Kawazu S."/>
        </authorList>
    </citation>
    <scope>NUCLEOTIDE SEQUENCE [LARGE SCALE GENOMIC DNA]</scope>
    <source>
        <strain evidence="4 5">Miyake</strain>
    </source>
</reference>
<dbReference type="VEuPathDB" id="PiroplasmaDB:BOVATA_022930"/>
<dbReference type="Gene3D" id="2.130.10.10">
    <property type="entry name" value="YVTN repeat-like/Quinoprotein amine dehydrogenase"/>
    <property type="match status" value="1"/>
</dbReference>
<dbReference type="SUPFAM" id="SSF50978">
    <property type="entry name" value="WD40 repeat-like"/>
    <property type="match status" value="1"/>
</dbReference>
<dbReference type="InterPro" id="IPR001680">
    <property type="entry name" value="WD40_rpt"/>
</dbReference>
<evidence type="ECO:0000256" key="1">
    <source>
        <dbReference type="ARBA" id="ARBA00022574"/>
    </source>
</evidence>
<dbReference type="EMBL" id="BDSA01000002">
    <property type="protein sequence ID" value="GBE60800.1"/>
    <property type="molecule type" value="Genomic_DNA"/>
</dbReference>
<organism evidence="4 5">
    <name type="scientific">Babesia ovata</name>
    <dbReference type="NCBI Taxonomy" id="189622"/>
    <lineage>
        <taxon>Eukaryota</taxon>
        <taxon>Sar</taxon>
        <taxon>Alveolata</taxon>
        <taxon>Apicomplexa</taxon>
        <taxon>Aconoidasida</taxon>
        <taxon>Piroplasmida</taxon>
        <taxon>Babesiidae</taxon>
        <taxon>Babesia</taxon>
    </lineage>
</organism>
<sequence length="345" mass="38474">MLVPIDDPPTDVISRVVFGRSRNLLSTASWDKVGSWRSRRHALQTLRIHEVDESNRGRALGSCKWTSPVLDCAFLEDDRKVAFGDLEKNVNVFDLETGKVVTLGSHNAPVRCVQYHNKLNVVISGGWDKRLRAFDVRISAKRPVAEVEIYGKVHCMDLLNNTLVVGDSMKRVYIYDISRGFSGFATPETKDGVLKFQYRSIKCFPDNRGFALGSIEGRVAWEYFSKQPETVSQQYAFKCHRKKTSPESDVAYAVNSIDFHPRFGTFVTGGADGLVCAWDGLSRKRLWRTTSLPTAVSSVSFNSAGDKLAIAISDVFQLEGDPAARPCVLVRGINSDECKPRNSTK</sequence>
<gene>
    <name evidence="4" type="ORF">BOVATA_022930</name>
</gene>
<comment type="caution">
    <text evidence="4">The sequence shown here is derived from an EMBL/GenBank/DDBJ whole genome shotgun (WGS) entry which is preliminary data.</text>
</comment>
<feature type="repeat" description="WD" evidence="3">
    <location>
        <begin position="254"/>
        <end position="279"/>
    </location>
</feature>
<feature type="repeat" description="WD" evidence="3">
    <location>
        <begin position="103"/>
        <end position="137"/>
    </location>
</feature>
<keyword evidence="5" id="KW-1185">Reference proteome</keyword>
<dbReference type="OrthoDB" id="10262475at2759"/>
<dbReference type="RefSeq" id="XP_028867043.1">
    <property type="nucleotide sequence ID" value="XM_029011210.1"/>
</dbReference>
<dbReference type="Proteomes" id="UP000236319">
    <property type="component" value="Unassembled WGS sequence"/>
</dbReference>
<name>A0A2H6KCS2_9APIC</name>
<dbReference type="Pfam" id="PF00400">
    <property type="entry name" value="WD40"/>
    <property type="match status" value="2"/>
</dbReference>
<dbReference type="AlphaFoldDB" id="A0A2H6KCS2"/>
<protein>
    <submittedName>
        <fullName evidence="4">Mitotic checkpoint BUB3 family protein, putative</fullName>
    </submittedName>
</protein>
<dbReference type="InterPro" id="IPR015943">
    <property type="entry name" value="WD40/YVTN_repeat-like_dom_sf"/>
</dbReference>
<evidence type="ECO:0000256" key="2">
    <source>
        <dbReference type="ARBA" id="ARBA00022737"/>
    </source>
</evidence>
<evidence type="ECO:0000313" key="4">
    <source>
        <dbReference type="EMBL" id="GBE60800.1"/>
    </source>
</evidence>
<dbReference type="PROSITE" id="PS50082">
    <property type="entry name" value="WD_REPEATS_2"/>
    <property type="match status" value="2"/>
</dbReference>
<proteinExistence type="predicted"/>
<evidence type="ECO:0000313" key="5">
    <source>
        <dbReference type="Proteomes" id="UP000236319"/>
    </source>
</evidence>
<accession>A0A2H6KCS2</accession>
<dbReference type="InterPro" id="IPR036322">
    <property type="entry name" value="WD40_repeat_dom_sf"/>
</dbReference>
<dbReference type="GeneID" id="39874570"/>
<dbReference type="SMART" id="SM00320">
    <property type="entry name" value="WD40"/>
    <property type="match status" value="4"/>
</dbReference>
<keyword evidence="1 3" id="KW-0853">WD repeat</keyword>
<keyword evidence="2" id="KW-0677">Repeat</keyword>
<dbReference type="PANTHER" id="PTHR10971">
    <property type="entry name" value="MRNA EXPORT FACTOR AND BUB3"/>
    <property type="match status" value="1"/>
</dbReference>